<accession>A0AAW0C474</accession>
<evidence type="ECO:0000313" key="3">
    <source>
        <dbReference type="Proteomes" id="UP001362999"/>
    </source>
</evidence>
<protein>
    <submittedName>
        <fullName evidence="2">Uncharacterized protein</fullName>
    </submittedName>
</protein>
<comment type="caution">
    <text evidence="2">The sequence shown here is derived from an EMBL/GenBank/DDBJ whole genome shotgun (WGS) entry which is preliminary data.</text>
</comment>
<dbReference type="Proteomes" id="UP001362999">
    <property type="component" value="Unassembled WGS sequence"/>
</dbReference>
<gene>
    <name evidence="2" type="ORF">R3P38DRAFT_2519319</name>
    <name evidence="1" type="ORF">R3P38DRAFT_2520381</name>
</gene>
<evidence type="ECO:0000313" key="1">
    <source>
        <dbReference type="EMBL" id="KAK7033785.1"/>
    </source>
</evidence>
<feature type="non-terminal residue" evidence="2">
    <location>
        <position position="1"/>
    </location>
</feature>
<dbReference type="EMBL" id="JAWWNJ010000022">
    <property type="protein sequence ID" value="KAK7033785.1"/>
    <property type="molecule type" value="Genomic_DNA"/>
</dbReference>
<name>A0AAW0C474_9AGAR</name>
<dbReference type="AlphaFoldDB" id="A0AAW0C474"/>
<dbReference type="EMBL" id="JAWWNJ010000022">
    <property type="protein sequence ID" value="KAK7033788.1"/>
    <property type="molecule type" value="Genomic_DNA"/>
</dbReference>
<proteinExistence type="predicted"/>
<reference evidence="2 3" key="1">
    <citation type="journal article" date="2024" name="J Genomics">
        <title>Draft genome sequencing and assembly of Favolaschia claudopus CIRM-BRFM 2984 isolated from oak limbs.</title>
        <authorList>
            <person name="Navarro D."/>
            <person name="Drula E."/>
            <person name="Chaduli D."/>
            <person name="Cazenave R."/>
            <person name="Ahrendt S."/>
            <person name="Wang J."/>
            <person name="Lipzen A."/>
            <person name="Daum C."/>
            <person name="Barry K."/>
            <person name="Grigoriev I.V."/>
            <person name="Favel A."/>
            <person name="Rosso M.N."/>
            <person name="Martin F."/>
        </authorList>
    </citation>
    <scope>NUCLEOTIDE SEQUENCE [LARGE SCALE GENOMIC DNA]</scope>
    <source>
        <strain evidence="2 3">CIRM-BRFM 2984</strain>
    </source>
</reference>
<keyword evidence="3" id="KW-1185">Reference proteome</keyword>
<organism evidence="2 3">
    <name type="scientific">Favolaschia claudopus</name>
    <dbReference type="NCBI Taxonomy" id="2862362"/>
    <lineage>
        <taxon>Eukaryota</taxon>
        <taxon>Fungi</taxon>
        <taxon>Dikarya</taxon>
        <taxon>Basidiomycota</taxon>
        <taxon>Agaricomycotina</taxon>
        <taxon>Agaricomycetes</taxon>
        <taxon>Agaricomycetidae</taxon>
        <taxon>Agaricales</taxon>
        <taxon>Marasmiineae</taxon>
        <taxon>Mycenaceae</taxon>
        <taxon>Favolaschia</taxon>
    </lineage>
</organism>
<sequence length="173" mass="19878">LGDGFIIDITVEEIKALTVPATSFAEDIHRLNQMWDDTSTHWKGDSVLKINGRSIALIHWPTIFKMTGLWSAHKSSWTDWKFLVDRYRSGTPEQFWTTFSSANGTKLSYTSINNQLRDERKAADEDLAQQARLEYGEEFAHKFSYRCSKSGQRVVMSKASAIAKEYRRLHGLE</sequence>
<evidence type="ECO:0000313" key="2">
    <source>
        <dbReference type="EMBL" id="KAK7033788.1"/>
    </source>
</evidence>